<comment type="caution">
    <text evidence="1">The sequence shown here is derived from an EMBL/GenBank/DDBJ whole genome shotgun (WGS) entry which is preliminary data.</text>
</comment>
<dbReference type="AlphaFoldDB" id="A0ABD2XWH6"/>
<dbReference type="EMBL" id="JBJUIK010000016">
    <property type="protein sequence ID" value="KAL3499754.1"/>
    <property type="molecule type" value="Genomic_DNA"/>
</dbReference>
<gene>
    <name evidence="1" type="ORF">ACH5RR_038847</name>
</gene>
<proteinExistence type="predicted"/>
<evidence type="ECO:0000313" key="1">
    <source>
        <dbReference type="EMBL" id="KAL3499754.1"/>
    </source>
</evidence>
<organism evidence="1 2">
    <name type="scientific">Cinchona calisaya</name>
    <dbReference type="NCBI Taxonomy" id="153742"/>
    <lineage>
        <taxon>Eukaryota</taxon>
        <taxon>Viridiplantae</taxon>
        <taxon>Streptophyta</taxon>
        <taxon>Embryophyta</taxon>
        <taxon>Tracheophyta</taxon>
        <taxon>Spermatophyta</taxon>
        <taxon>Magnoliopsida</taxon>
        <taxon>eudicotyledons</taxon>
        <taxon>Gunneridae</taxon>
        <taxon>Pentapetalae</taxon>
        <taxon>asterids</taxon>
        <taxon>lamiids</taxon>
        <taxon>Gentianales</taxon>
        <taxon>Rubiaceae</taxon>
        <taxon>Cinchonoideae</taxon>
        <taxon>Cinchoneae</taxon>
        <taxon>Cinchona</taxon>
    </lineage>
</organism>
<reference evidence="1 2" key="1">
    <citation type="submission" date="2024-11" db="EMBL/GenBank/DDBJ databases">
        <title>A near-complete genome assembly of Cinchona calisaya.</title>
        <authorList>
            <person name="Lian D.C."/>
            <person name="Zhao X.W."/>
            <person name="Wei L."/>
        </authorList>
    </citation>
    <scope>NUCLEOTIDE SEQUENCE [LARGE SCALE GENOMIC DNA]</scope>
    <source>
        <tissue evidence="1">Nenye</tissue>
    </source>
</reference>
<sequence>MPLLSICSSSQVGLISIFLEDIFQHGSPTRIRGLQLKLSFLRIGTMITSSDLQSVVFDLITEFPSYYWLYLRKHPGLVIKLIGRDQEKTTFGSVLTLGYIGTENKIHSDHTCLGFVRVGVSNPNDVTSMEFSAFCSAYSLKTPLTAKAWGIHLLYGKEADKNVIHK</sequence>
<name>A0ABD2XWH6_9GENT</name>
<evidence type="ECO:0000313" key="2">
    <source>
        <dbReference type="Proteomes" id="UP001630127"/>
    </source>
</evidence>
<protein>
    <submittedName>
        <fullName evidence="1">Uncharacterized protein</fullName>
    </submittedName>
</protein>
<keyword evidence="2" id="KW-1185">Reference proteome</keyword>
<accession>A0ABD2XWH6</accession>
<dbReference type="Proteomes" id="UP001630127">
    <property type="component" value="Unassembled WGS sequence"/>
</dbReference>